<dbReference type="Pfam" id="PF00010">
    <property type="entry name" value="HLH"/>
    <property type="match status" value="1"/>
</dbReference>
<gene>
    <name evidence="4" type="ORF">J3Q64DRAFT_1693999</name>
</gene>
<feature type="coiled-coil region" evidence="1">
    <location>
        <begin position="404"/>
        <end position="488"/>
    </location>
</feature>
<keyword evidence="1" id="KW-0175">Coiled coil</keyword>
<dbReference type="SMART" id="SM00353">
    <property type="entry name" value="HLH"/>
    <property type="match status" value="1"/>
</dbReference>
<reference evidence="4 5" key="1">
    <citation type="submission" date="2024-04" db="EMBL/GenBank/DDBJ databases">
        <title>Symmetric and asymmetric DNA N6-adenine methylation regulates different biological responses in Mucorales.</title>
        <authorList>
            <consortium name="Lawrence Berkeley National Laboratory"/>
            <person name="Lax C."/>
            <person name="Mondo S.J."/>
            <person name="Osorio-Concepcion M."/>
            <person name="Muszewska A."/>
            <person name="Corrochano-Luque M."/>
            <person name="Gutierrez G."/>
            <person name="Riley R."/>
            <person name="Lipzen A."/>
            <person name="Guo J."/>
            <person name="Hundley H."/>
            <person name="Amirebrahimi M."/>
            <person name="Ng V."/>
            <person name="Lorenzo-Gutierrez D."/>
            <person name="Binder U."/>
            <person name="Yang J."/>
            <person name="Song Y."/>
            <person name="Canovas D."/>
            <person name="Navarro E."/>
            <person name="Freitag M."/>
            <person name="Gabaldon T."/>
            <person name="Grigoriev I.V."/>
            <person name="Corrochano L.M."/>
            <person name="Nicolas F.E."/>
            <person name="Garre V."/>
        </authorList>
    </citation>
    <scope>NUCLEOTIDE SEQUENCE [LARGE SCALE GENOMIC DNA]</scope>
    <source>
        <strain evidence="4 5">L51</strain>
    </source>
</reference>
<dbReference type="Gene3D" id="4.10.280.10">
    <property type="entry name" value="Helix-loop-helix DNA-binding domain"/>
    <property type="match status" value="1"/>
</dbReference>
<name>A0ABR3BFE4_PHYBL</name>
<feature type="compositionally biased region" description="Basic and acidic residues" evidence="2">
    <location>
        <begin position="305"/>
        <end position="328"/>
    </location>
</feature>
<evidence type="ECO:0000259" key="3">
    <source>
        <dbReference type="PROSITE" id="PS50888"/>
    </source>
</evidence>
<proteinExistence type="predicted"/>
<feature type="compositionally biased region" description="Low complexity" evidence="2">
    <location>
        <begin position="48"/>
        <end position="62"/>
    </location>
</feature>
<evidence type="ECO:0000313" key="4">
    <source>
        <dbReference type="EMBL" id="KAL0097586.1"/>
    </source>
</evidence>
<feature type="region of interest" description="Disordered" evidence="2">
    <location>
        <begin position="300"/>
        <end position="333"/>
    </location>
</feature>
<feature type="domain" description="BHLH" evidence="3">
    <location>
        <begin position="334"/>
        <end position="414"/>
    </location>
</feature>
<feature type="compositionally biased region" description="Basic residues" evidence="2">
    <location>
        <begin position="500"/>
        <end position="510"/>
    </location>
</feature>
<dbReference type="InterPro" id="IPR011598">
    <property type="entry name" value="bHLH_dom"/>
</dbReference>
<dbReference type="SUPFAM" id="SSF47459">
    <property type="entry name" value="HLH, helix-loop-helix DNA-binding domain"/>
    <property type="match status" value="1"/>
</dbReference>
<evidence type="ECO:0000256" key="1">
    <source>
        <dbReference type="SAM" id="Coils"/>
    </source>
</evidence>
<dbReference type="GO" id="GO:0003677">
    <property type="term" value="F:DNA binding"/>
    <property type="evidence" value="ECO:0007669"/>
    <property type="project" value="UniProtKB-KW"/>
</dbReference>
<keyword evidence="4" id="KW-0238">DNA-binding</keyword>
<evidence type="ECO:0000313" key="5">
    <source>
        <dbReference type="Proteomes" id="UP001448207"/>
    </source>
</evidence>
<comment type="caution">
    <text evidence="4">The sequence shown here is derived from an EMBL/GenBank/DDBJ whole genome shotgun (WGS) entry which is preliminary data.</text>
</comment>
<feature type="region of interest" description="Disordered" evidence="2">
    <location>
        <begin position="47"/>
        <end position="86"/>
    </location>
</feature>
<evidence type="ECO:0000256" key="2">
    <source>
        <dbReference type="SAM" id="MobiDB-lite"/>
    </source>
</evidence>
<organism evidence="4 5">
    <name type="scientific">Phycomyces blakesleeanus</name>
    <dbReference type="NCBI Taxonomy" id="4837"/>
    <lineage>
        <taxon>Eukaryota</taxon>
        <taxon>Fungi</taxon>
        <taxon>Fungi incertae sedis</taxon>
        <taxon>Mucoromycota</taxon>
        <taxon>Mucoromycotina</taxon>
        <taxon>Mucoromycetes</taxon>
        <taxon>Mucorales</taxon>
        <taxon>Phycomycetaceae</taxon>
        <taxon>Phycomyces</taxon>
    </lineage>
</organism>
<feature type="region of interest" description="Disordered" evidence="2">
    <location>
        <begin position="100"/>
        <end position="119"/>
    </location>
</feature>
<keyword evidence="5" id="KW-1185">Reference proteome</keyword>
<feature type="region of interest" description="Disordered" evidence="2">
    <location>
        <begin position="494"/>
        <end position="514"/>
    </location>
</feature>
<dbReference type="PANTHER" id="PTHR47336:SF3">
    <property type="entry name" value="SERINE-RICH PROTEIN TYE7"/>
    <property type="match status" value="1"/>
</dbReference>
<dbReference type="InterPro" id="IPR036638">
    <property type="entry name" value="HLH_DNA-bd_sf"/>
</dbReference>
<dbReference type="InterPro" id="IPR052099">
    <property type="entry name" value="Regulatory_TF_Diverse"/>
</dbReference>
<sequence>MKFPSGNEEQWDQLQLQPSSSHSLLLQMMQSISELDFDSYLDVPSNVQQQHNQQIQLQQQQHQSHHHQSQQQQQQQQQMQQQQNHQRDILYHGSMSTDMTGRFQDINSYQPSERPRPARYTSGMSDFLFSDTSGFDMMGWDMDPHSHPDHHSPHSSPYTTNSDYTALSPVTSISPHFSGVGEMQSLDNLNSCEEATKALAGYQYNTTQNSNTLSSSSSSSNPKGSFSFTSLHALNGNVPGIAIPTTPATTDQAHNQVIHTHPSLSPSASTSSASLSPLMESHSPLTGAFMAMNPWGTDKAPAYTSDEHETRRWRTSKHSDDDHHRTRLEPGQQLKKVAHNAIERRYRNNINDRIRDLKNVVPALYKARIKEKGQDDDDEDDNSETEEIVDGVQVATKLNKATILRKATEYIQFLKHDNDQAERENQILQQIISQMPGGNHVLNRFRTQKSAYEKAEQERLCRERKEQIEHEREERQRLLRERAAQRAALAQLVPKPERRPYRRRKQKALPKKKEEEGTKMFMAMFMALAFFSTSPTTSTTPSTHAAHANARTFSAYTNTTTPTYRTLFGVTSNASDLWFTIRWALLAIGIFYTCVLPLWSHWLRPRRVLRGKKCSGHNHNHNHHHYASDVPQAWHHLFESFANLISLESASNTAQTTIGLIRDLIYITLPSFIQPRAKIGPKQLSRSGAWVRVAETECLGGNSETSYIHMLRSCVGMLANVKPLEISSQSSLYLRPRTIARIYATAAIQLELTLPAVLSEPLANHCWSRVVDAFEQAREVHDTKDSDEHWMTQATGIPEWPVSSNHKEILSMVQARSGLVGRQSAAVCQNIFYSFVLPYLTSPLEWIVYWQHLSSLQDSWIAQLQQNKSTLFKVSQLPPSTTTAVDQMLSWSIHLGLSLQSDELRSSASMVSLSESLKASSSGSQTVSHLLQRHRSMVFYTLQGAKLLERNDTEAALQSFALAQNDSRAGLDCIRHIATSNVEASVLALSTLAVTWHAFKILSRHPELKTTMVSVRDRLTRSLALSSGHLPGTIKRSVQASLLEN</sequence>
<dbReference type="PROSITE" id="PS50888">
    <property type="entry name" value="BHLH"/>
    <property type="match status" value="1"/>
</dbReference>
<dbReference type="EMBL" id="JBCLYO010000001">
    <property type="protein sequence ID" value="KAL0097586.1"/>
    <property type="molecule type" value="Genomic_DNA"/>
</dbReference>
<accession>A0ABR3BFE4</accession>
<protein>
    <submittedName>
        <fullName evidence="4">Helix-loop-helix DNA-binding domain-containing transcription factor</fullName>
    </submittedName>
</protein>
<feature type="compositionally biased region" description="Polar residues" evidence="2">
    <location>
        <begin position="100"/>
        <end position="111"/>
    </location>
</feature>
<dbReference type="Proteomes" id="UP001448207">
    <property type="component" value="Unassembled WGS sequence"/>
</dbReference>
<dbReference type="PANTHER" id="PTHR47336">
    <property type="entry name" value="TRANSCRIPTION FACTOR HMS1-RELATED"/>
    <property type="match status" value="1"/>
</dbReference>
<feature type="region of interest" description="Disordered" evidence="2">
    <location>
        <begin position="260"/>
        <end position="279"/>
    </location>
</feature>
<feature type="compositionally biased region" description="Low complexity" evidence="2">
    <location>
        <begin position="69"/>
        <end position="84"/>
    </location>
</feature>